<feature type="region of interest" description="Disordered" evidence="5">
    <location>
        <begin position="231"/>
        <end position="280"/>
    </location>
</feature>
<organism evidence="6 7">
    <name type="scientific">Cercophora samala</name>
    <dbReference type="NCBI Taxonomy" id="330535"/>
    <lineage>
        <taxon>Eukaryota</taxon>
        <taxon>Fungi</taxon>
        <taxon>Dikarya</taxon>
        <taxon>Ascomycota</taxon>
        <taxon>Pezizomycotina</taxon>
        <taxon>Sordariomycetes</taxon>
        <taxon>Sordariomycetidae</taxon>
        <taxon>Sordariales</taxon>
        <taxon>Lasiosphaeriaceae</taxon>
        <taxon>Cercophora</taxon>
    </lineage>
</organism>
<dbReference type="InterPro" id="IPR013906">
    <property type="entry name" value="eIF3j"/>
</dbReference>
<dbReference type="HAMAP" id="MF_03009">
    <property type="entry name" value="eIF3j"/>
    <property type="match status" value="1"/>
</dbReference>
<evidence type="ECO:0000313" key="7">
    <source>
        <dbReference type="Proteomes" id="UP001174997"/>
    </source>
</evidence>
<evidence type="ECO:0000313" key="6">
    <source>
        <dbReference type="EMBL" id="KAK0666471.1"/>
    </source>
</evidence>
<dbReference type="PANTHER" id="PTHR21681:SF0">
    <property type="entry name" value="EUKARYOTIC TRANSLATION INITIATION FACTOR 3 SUBUNIT J"/>
    <property type="match status" value="1"/>
</dbReference>
<dbReference type="GO" id="GO:0016282">
    <property type="term" value="C:eukaryotic 43S preinitiation complex"/>
    <property type="evidence" value="ECO:0007669"/>
    <property type="project" value="UniProtKB-UniRule"/>
</dbReference>
<feature type="compositionally biased region" description="Basic and acidic residues" evidence="5">
    <location>
        <begin position="107"/>
        <end position="119"/>
    </location>
</feature>
<proteinExistence type="inferred from homology"/>
<keyword evidence="3 4" id="KW-0648">Protein biosynthesis</keyword>
<keyword evidence="2 4" id="KW-0396">Initiation factor</keyword>
<keyword evidence="1 4" id="KW-0963">Cytoplasm</keyword>
<protein>
    <recommendedName>
        <fullName evidence="4">Eukaryotic translation initiation factor 3 subunit J</fullName>
        <shortName evidence="4">eIF3j</shortName>
    </recommendedName>
    <alternativeName>
        <fullName evidence="4">Eukaryotic translation initiation factor 3 30 kDa subunit homolog</fullName>
        <shortName evidence="4">eIF-3 30 kDa subunit homolog</shortName>
    </alternativeName>
</protein>
<feature type="compositionally biased region" description="Basic and acidic residues" evidence="5">
    <location>
        <begin position="84"/>
        <end position="97"/>
    </location>
</feature>
<comment type="caution">
    <text evidence="6">The sequence shown here is derived from an EMBL/GenBank/DDBJ whole genome shotgun (WGS) entry which is preliminary data.</text>
</comment>
<comment type="similarity">
    <text evidence="4">Belongs to the eIF-3 subunit J family.</text>
</comment>
<feature type="compositionally biased region" description="Basic and acidic residues" evidence="5">
    <location>
        <begin position="231"/>
        <end position="240"/>
    </location>
</feature>
<dbReference type="InterPro" id="IPR023194">
    <property type="entry name" value="eIF3-like_dom_sf"/>
</dbReference>
<dbReference type="GO" id="GO:0033290">
    <property type="term" value="C:eukaryotic 48S preinitiation complex"/>
    <property type="evidence" value="ECO:0007669"/>
    <property type="project" value="UniProtKB-UniRule"/>
</dbReference>
<comment type="function">
    <text evidence="4">Component of the eukaryotic translation initiation factor 3 (eIF-3) complex, which is involved in protein synthesis of a specialized repertoire of mRNAs and, together with other initiation factors, stimulates binding of mRNA and methionyl-tRNAi to the 40S ribosome. The eIF-3 complex specifically targets and initiates translation of a subset of mRNAs involved in cell proliferation.</text>
</comment>
<dbReference type="EMBL" id="JAULSY010000087">
    <property type="protein sequence ID" value="KAK0666471.1"/>
    <property type="molecule type" value="Genomic_DNA"/>
</dbReference>
<comment type="subcellular location">
    <subcellularLocation>
        <location evidence="4">Cytoplasm</location>
    </subcellularLocation>
</comment>
<dbReference type="Proteomes" id="UP001174997">
    <property type="component" value="Unassembled WGS sequence"/>
</dbReference>
<evidence type="ECO:0000256" key="2">
    <source>
        <dbReference type="ARBA" id="ARBA00022540"/>
    </source>
</evidence>
<feature type="compositionally biased region" description="Low complexity" evidence="5">
    <location>
        <begin position="16"/>
        <end position="27"/>
    </location>
</feature>
<dbReference type="GO" id="GO:0005852">
    <property type="term" value="C:eukaryotic translation initiation factor 3 complex"/>
    <property type="evidence" value="ECO:0007669"/>
    <property type="project" value="UniProtKB-UniRule"/>
</dbReference>
<gene>
    <name evidence="4" type="primary">HCR1</name>
    <name evidence="6" type="ORF">QBC41DRAFT_358068</name>
</gene>
<sequence length="280" mass="30400">MPGPNKRWDDEEEESSSGTEAPTTTAPVGRRKFDDEEAEDSDVLDSWDAAEDSEVEREKAKKAAEAKAKAEAEAAANKKSKAQRIAERQAERARQLAEESESEDETEAQKRERLRRTEKEADLAHAQDLFGSIGISSSRKANASASVVQLAGNDPNNTIDLSTLPIFNPLTKGQFETLRTATAPLLAANAKKAHFVNFAQEYFKQIIKDCKSDEIKKVASALTALSNEKLKEEKAAEKGGKKTKAAKTKASLAGVSRGGGVAQDTATYDDDEAFGDDDFM</sequence>
<dbReference type="Pfam" id="PF08597">
    <property type="entry name" value="eIF3_subunit"/>
    <property type="match status" value="1"/>
</dbReference>
<keyword evidence="7" id="KW-1185">Reference proteome</keyword>
<evidence type="ECO:0000256" key="5">
    <source>
        <dbReference type="SAM" id="MobiDB-lite"/>
    </source>
</evidence>
<name>A0AA39ZA08_9PEZI</name>
<feature type="region of interest" description="Disordered" evidence="5">
    <location>
        <begin position="1"/>
        <end position="119"/>
    </location>
</feature>
<dbReference type="PANTHER" id="PTHR21681">
    <property type="entry name" value="EUKARYOTIC TRANSLATION INITIATION FACTOR 3 SUBUNIT J"/>
    <property type="match status" value="1"/>
</dbReference>
<comment type="subunit">
    <text evidence="4">Component of the eukaryotic translation initiation factor 3 (eIF-3) complex.</text>
</comment>
<dbReference type="GO" id="GO:0001732">
    <property type="term" value="P:formation of cytoplasmic translation initiation complex"/>
    <property type="evidence" value="ECO:0007669"/>
    <property type="project" value="UniProtKB-UniRule"/>
</dbReference>
<reference evidence="6" key="1">
    <citation type="submission" date="2023-06" db="EMBL/GenBank/DDBJ databases">
        <title>Genome-scale phylogeny and comparative genomics of the fungal order Sordariales.</title>
        <authorList>
            <consortium name="Lawrence Berkeley National Laboratory"/>
            <person name="Hensen N."/>
            <person name="Bonometti L."/>
            <person name="Westerberg I."/>
            <person name="Brannstrom I.O."/>
            <person name="Guillou S."/>
            <person name="Cros-Aarteil S."/>
            <person name="Calhoun S."/>
            <person name="Haridas S."/>
            <person name="Kuo A."/>
            <person name="Mondo S."/>
            <person name="Pangilinan J."/>
            <person name="Riley R."/>
            <person name="Labutti K."/>
            <person name="Andreopoulos B."/>
            <person name="Lipzen A."/>
            <person name="Chen C."/>
            <person name="Yanf M."/>
            <person name="Daum C."/>
            <person name="Ng V."/>
            <person name="Clum A."/>
            <person name="Steindorff A."/>
            <person name="Ohm R."/>
            <person name="Martin F."/>
            <person name="Silar P."/>
            <person name="Natvig D."/>
            <person name="Lalanne C."/>
            <person name="Gautier V."/>
            <person name="Ament-Velasquez S.L."/>
            <person name="Kruys A."/>
            <person name="Hutchinson M.I."/>
            <person name="Powell A.J."/>
            <person name="Barry K."/>
            <person name="Miller A.N."/>
            <person name="Grigoriev I.V."/>
            <person name="Debuchy R."/>
            <person name="Gladieux P."/>
            <person name="Thoren M.H."/>
            <person name="Johannesson H."/>
        </authorList>
    </citation>
    <scope>NUCLEOTIDE SEQUENCE</scope>
    <source>
        <strain evidence="6">CBS 307.81</strain>
    </source>
</reference>
<evidence type="ECO:0000256" key="4">
    <source>
        <dbReference type="HAMAP-Rule" id="MF_03009"/>
    </source>
</evidence>
<dbReference type="GO" id="GO:0003743">
    <property type="term" value="F:translation initiation factor activity"/>
    <property type="evidence" value="ECO:0007669"/>
    <property type="project" value="UniProtKB-UniRule"/>
</dbReference>
<feature type="compositionally biased region" description="Acidic residues" evidence="5">
    <location>
        <begin position="35"/>
        <end position="55"/>
    </location>
</feature>
<feature type="compositionally biased region" description="Basic and acidic residues" evidence="5">
    <location>
        <begin position="56"/>
        <end position="72"/>
    </location>
</feature>
<dbReference type="Gene3D" id="1.10.246.60">
    <property type="entry name" value="Eukaryotic translation initiation factor 3 like domains"/>
    <property type="match status" value="1"/>
</dbReference>
<evidence type="ECO:0000256" key="1">
    <source>
        <dbReference type="ARBA" id="ARBA00022490"/>
    </source>
</evidence>
<accession>A0AA39ZA08</accession>
<evidence type="ECO:0000256" key="3">
    <source>
        <dbReference type="ARBA" id="ARBA00022917"/>
    </source>
</evidence>
<dbReference type="AlphaFoldDB" id="A0AA39ZA08"/>
<feature type="compositionally biased region" description="Acidic residues" evidence="5">
    <location>
        <begin position="267"/>
        <end position="280"/>
    </location>
</feature>